<dbReference type="Proteomes" id="UP000184232">
    <property type="component" value="Unassembled WGS sequence"/>
</dbReference>
<evidence type="ECO:0000313" key="6">
    <source>
        <dbReference type="EMBL" id="SHI55936.1"/>
    </source>
</evidence>
<dbReference type="Gene3D" id="3.30.1600.10">
    <property type="entry name" value="SIR2/SIRT2 'Small Domain"/>
    <property type="match status" value="1"/>
</dbReference>
<dbReference type="PANTHER" id="PTHR11085">
    <property type="entry name" value="NAD-DEPENDENT PROTEIN DEACYLASE SIRTUIN-5, MITOCHONDRIAL-RELATED"/>
    <property type="match status" value="1"/>
</dbReference>
<dbReference type="STRING" id="683124.SAMN05444337_0278"/>
<gene>
    <name evidence="6" type="ORF">SAMN05444337_0278</name>
</gene>
<evidence type="ECO:0000259" key="5">
    <source>
        <dbReference type="PROSITE" id="PS50305"/>
    </source>
</evidence>
<dbReference type="InterPro" id="IPR029035">
    <property type="entry name" value="DHS-like_NAD/FAD-binding_dom"/>
</dbReference>
<evidence type="ECO:0000313" key="7">
    <source>
        <dbReference type="Proteomes" id="UP000184232"/>
    </source>
</evidence>
<feature type="domain" description="Deacetylase sirtuin-type" evidence="5">
    <location>
        <begin position="1"/>
        <end position="230"/>
    </location>
</feature>
<dbReference type="InterPro" id="IPR003000">
    <property type="entry name" value="Sirtuin"/>
</dbReference>
<dbReference type="SUPFAM" id="SSF52467">
    <property type="entry name" value="DHS-like NAD/FAD-binding domain"/>
    <property type="match status" value="1"/>
</dbReference>
<evidence type="ECO:0000256" key="1">
    <source>
        <dbReference type="ARBA" id="ARBA00012928"/>
    </source>
</evidence>
<evidence type="ECO:0000256" key="3">
    <source>
        <dbReference type="ARBA" id="ARBA00023027"/>
    </source>
</evidence>
<protein>
    <recommendedName>
        <fullName evidence="1">protein acetyllysine N-acetyltransferase</fullName>
        <ecNumber evidence="1">2.3.1.286</ecNumber>
    </recommendedName>
</protein>
<accession>A0A1M6C4H6</accession>
<dbReference type="RefSeq" id="WP_072780774.1">
    <property type="nucleotide sequence ID" value="NZ_CP045292.1"/>
</dbReference>
<dbReference type="OrthoDB" id="9800582at2"/>
<dbReference type="GO" id="GO:0070403">
    <property type="term" value="F:NAD+ binding"/>
    <property type="evidence" value="ECO:0007669"/>
    <property type="project" value="InterPro"/>
</dbReference>
<dbReference type="InterPro" id="IPR026590">
    <property type="entry name" value="Ssirtuin_cat_dom"/>
</dbReference>
<dbReference type="InterPro" id="IPR026591">
    <property type="entry name" value="Sirtuin_cat_small_dom_sf"/>
</dbReference>
<dbReference type="EC" id="2.3.1.286" evidence="1"/>
<dbReference type="Pfam" id="PF02146">
    <property type="entry name" value="SIR2"/>
    <property type="match status" value="1"/>
</dbReference>
<dbReference type="PANTHER" id="PTHR11085:SF4">
    <property type="entry name" value="NAD-DEPENDENT PROTEIN DEACYLASE"/>
    <property type="match status" value="1"/>
</dbReference>
<proteinExistence type="predicted"/>
<comment type="caution">
    <text evidence="4">Lacks conserved residue(s) required for the propagation of feature annotation.</text>
</comment>
<name>A0A1M6C4H6_9FLAO</name>
<dbReference type="AlphaFoldDB" id="A0A1M6C4H6"/>
<organism evidence="6 7">
    <name type="scientific">Flavobacterium haoranii</name>
    <dbReference type="NCBI Taxonomy" id="683124"/>
    <lineage>
        <taxon>Bacteria</taxon>
        <taxon>Pseudomonadati</taxon>
        <taxon>Bacteroidota</taxon>
        <taxon>Flavobacteriia</taxon>
        <taxon>Flavobacteriales</taxon>
        <taxon>Flavobacteriaceae</taxon>
        <taxon>Flavobacterium</taxon>
    </lineage>
</organism>
<keyword evidence="7" id="KW-1185">Reference proteome</keyword>
<evidence type="ECO:0000256" key="2">
    <source>
        <dbReference type="ARBA" id="ARBA00022679"/>
    </source>
</evidence>
<dbReference type="InterPro" id="IPR050134">
    <property type="entry name" value="NAD-dep_sirtuin_deacylases"/>
</dbReference>
<dbReference type="PROSITE" id="PS50305">
    <property type="entry name" value="SIRTUIN"/>
    <property type="match status" value="1"/>
</dbReference>
<dbReference type="Gene3D" id="3.40.50.1220">
    <property type="entry name" value="TPP-binding domain"/>
    <property type="match status" value="1"/>
</dbReference>
<keyword evidence="2" id="KW-0808">Transferase</keyword>
<dbReference type="GO" id="GO:0017136">
    <property type="term" value="F:histone deacetylase activity, NAD-dependent"/>
    <property type="evidence" value="ECO:0007669"/>
    <property type="project" value="TreeGrafter"/>
</dbReference>
<sequence>MDKNKHHIVFFTGAGISQESGISTFRDANGLWNNHKIEEVASPEGFEKNPQLVLDFYNARRRQLDEVLPNEAHHLIAQLETKYNVTVITQNIDDLHERAGSTNVLHLHGELRKSRSSKNPNLITDCNQDIKLGDLASDGNQLRPHIVWFGEEVTEIEKAIAITQSTDLFVIVGTSMVVHPVASLLLAVPFDAQTVYIDTNPDVEEGINLLVIKEKATIGVRMLVEECLPY</sequence>
<evidence type="ECO:0000256" key="4">
    <source>
        <dbReference type="PROSITE-ProRule" id="PRU00236"/>
    </source>
</evidence>
<keyword evidence="3" id="KW-0520">NAD</keyword>
<reference evidence="6 7" key="1">
    <citation type="submission" date="2016-11" db="EMBL/GenBank/DDBJ databases">
        <authorList>
            <person name="Jaros S."/>
            <person name="Januszkiewicz K."/>
            <person name="Wedrychowicz H."/>
        </authorList>
    </citation>
    <scope>NUCLEOTIDE SEQUENCE [LARGE SCALE GENOMIC DNA]</scope>
    <source>
        <strain evidence="6 7">DSM 22807</strain>
    </source>
</reference>
<dbReference type="EMBL" id="FQZH01000001">
    <property type="protein sequence ID" value="SHI55936.1"/>
    <property type="molecule type" value="Genomic_DNA"/>
</dbReference>